<evidence type="ECO:0000313" key="4">
    <source>
        <dbReference type="Proteomes" id="UP001358417"/>
    </source>
</evidence>
<keyword evidence="4" id="KW-1185">Reference proteome</keyword>
<feature type="domain" description="BTB" evidence="2">
    <location>
        <begin position="68"/>
        <end position="136"/>
    </location>
</feature>
<protein>
    <recommendedName>
        <fullName evidence="2">BTB domain-containing protein</fullName>
    </recommendedName>
</protein>
<dbReference type="Pfam" id="PF00651">
    <property type="entry name" value="BTB"/>
    <property type="match status" value="1"/>
</dbReference>
<comment type="caution">
    <text evidence="3">The sequence shown here is derived from an EMBL/GenBank/DDBJ whole genome shotgun (WGS) entry which is preliminary data.</text>
</comment>
<name>A0AAV9NKP7_9EURO</name>
<sequence>MFSSSRNHRPSDSFSSRYGTSKATKPPKSSYREHSVSRGLQRTESVKSTRQEHAHQAAPAVGSTLTSAIITICVGSEQRIFAGHEDILRRSPYFETLVKSQFFDNKERRINLPDEHPEILSAVLEFLYKGDYYPKLLHNKRKDTWELEDTQNDTKTTIFHPVAKQTLMRDTVIYCSAQLYGLDELKRLALRKQGLRNGMQISTILASARWAYEHTPDSDSKLRAQYLTLIIRSRNNFKKSGTMKLEMEQGGTLFFDLFVAMCNHIDDLKTVRSPFASPFTR</sequence>
<dbReference type="InterPro" id="IPR011333">
    <property type="entry name" value="SKP1/BTB/POZ_sf"/>
</dbReference>
<gene>
    <name evidence="3" type="ORF">LTR84_011529</name>
</gene>
<feature type="compositionally biased region" description="Basic and acidic residues" evidence="1">
    <location>
        <begin position="44"/>
        <end position="55"/>
    </location>
</feature>
<dbReference type="Proteomes" id="UP001358417">
    <property type="component" value="Unassembled WGS sequence"/>
</dbReference>
<dbReference type="AlphaFoldDB" id="A0AAV9NKP7"/>
<reference evidence="3 4" key="1">
    <citation type="submission" date="2023-08" db="EMBL/GenBank/DDBJ databases">
        <title>Black Yeasts Isolated from many extreme environments.</title>
        <authorList>
            <person name="Coleine C."/>
            <person name="Stajich J.E."/>
            <person name="Selbmann L."/>
        </authorList>
    </citation>
    <scope>NUCLEOTIDE SEQUENCE [LARGE SCALE GENOMIC DNA]</scope>
    <source>
        <strain evidence="3 4">CCFEE 5792</strain>
    </source>
</reference>
<proteinExistence type="predicted"/>
<dbReference type="SUPFAM" id="SSF54695">
    <property type="entry name" value="POZ domain"/>
    <property type="match status" value="1"/>
</dbReference>
<dbReference type="PANTHER" id="PTHR47843">
    <property type="entry name" value="BTB DOMAIN-CONTAINING PROTEIN-RELATED"/>
    <property type="match status" value="1"/>
</dbReference>
<dbReference type="RefSeq" id="XP_064708647.1">
    <property type="nucleotide sequence ID" value="XM_064855058.1"/>
</dbReference>
<accession>A0AAV9NKP7</accession>
<feature type="compositionally biased region" description="Polar residues" evidence="1">
    <location>
        <begin position="12"/>
        <end position="23"/>
    </location>
</feature>
<organism evidence="3 4">
    <name type="scientific">Exophiala bonariae</name>
    <dbReference type="NCBI Taxonomy" id="1690606"/>
    <lineage>
        <taxon>Eukaryota</taxon>
        <taxon>Fungi</taxon>
        <taxon>Dikarya</taxon>
        <taxon>Ascomycota</taxon>
        <taxon>Pezizomycotina</taxon>
        <taxon>Eurotiomycetes</taxon>
        <taxon>Chaetothyriomycetidae</taxon>
        <taxon>Chaetothyriales</taxon>
        <taxon>Herpotrichiellaceae</taxon>
        <taxon>Exophiala</taxon>
    </lineage>
</organism>
<evidence type="ECO:0000313" key="3">
    <source>
        <dbReference type="EMBL" id="KAK5057529.1"/>
    </source>
</evidence>
<feature type="region of interest" description="Disordered" evidence="1">
    <location>
        <begin position="1"/>
        <end position="60"/>
    </location>
</feature>
<evidence type="ECO:0000256" key="1">
    <source>
        <dbReference type="SAM" id="MobiDB-lite"/>
    </source>
</evidence>
<dbReference type="Gene3D" id="3.30.710.10">
    <property type="entry name" value="Potassium Channel Kv1.1, Chain A"/>
    <property type="match status" value="1"/>
</dbReference>
<dbReference type="PROSITE" id="PS50097">
    <property type="entry name" value="BTB"/>
    <property type="match status" value="1"/>
</dbReference>
<dbReference type="EMBL" id="JAVRRD010000006">
    <property type="protein sequence ID" value="KAK5057529.1"/>
    <property type="molecule type" value="Genomic_DNA"/>
</dbReference>
<evidence type="ECO:0000259" key="2">
    <source>
        <dbReference type="PROSITE" id="PS50097"/>
    </source>
</evidence>
<dbReference type="PANTHER" id="PTHR47843:SF7">
    <property type="entry name" value="BTB DOMAIN-CONTAINING PROTEIN"/>
    <property type="match status" value="1"/>
</dbReference>
<dbReference type="CDD" id="cd18186">
    <property type="entry name" value="BTB_POZ_ZBTB_KLHL-like"/>
    <property type="match status" value="1"/>
</dbReference>
<dbReference type="InterPro" id="IPR000210">
    <property type="entry name" value="BTB/POZ_dom"/>
</dbReference>
<dbReference type="GeneID" id="89979679"/>